<feature type="compositionally biased region" description="Basic and acidic residues" evidence="1">
    <location>
        <begin position="752"/>
        <end position="799"/>
    </location>
</feature>
<feature type="region of interest" description="Disordered" evidence="1">
    <location>
        <begin position="1244"/>
        <end position="1352"/>
    </location>
</feature>
<protein>
    <submittedName>
        <fullName evidence="2">Zinc finger CCCH domain-containing protein 13</fullName>
    </submittedName>
</protein>
<feature type="region of interest" description="Disordered" evidence="1">
    <location>
        <begin position="102"/>
        <end position="1219"/>
    </location>
</feature>
<dbReference type="EMBL" id="BMAT01008113">
    <property type="protein sequence ID" value="GFR78297.1"/>
    <property type="molecule type" value="Genomic_DNA"/>
</dbReference>
<keyword evidence="3" id="KW-1185">Reference proteome</keyword>
<organism evidence="2 3">
    <name type="scientific">Elysia marginata</name>
    <dbReference type="NCBI Taxonomy" id="1093978"/>
    <lineage>
        <taxon>Eukaryota</taxon>
        <taxon>Metazoa</taxon>
        <taxon>Spiralia</taxon>
        <taxon>Lophotrochozoa</taxon>
        <taxon>Mollusca</taxon>
        <taxon>Gastropoda</taxon>
        <taxon>Heterobranchia</taxon>
        <taxon>Euthyneura</taxon>
        <taxon>Panpulmonata</taxon>
        <taxon>Sacoglossa</taxon>
        <taxon>Placobranchoidea</taxon>
        <taxon>Plakobranchidae</taxon>
        <taxon>Elysia</taxon>
    </lineage>
</organism>
<feature type="compositionally biased region" description="Basic and acidic residues" evidence="1">
    <location>
        <begin position="984"/>
        <end position="1002"/>
    </location>
</feature>
<feature type="compositionally biased region" description="Basic and acidic residues" evidence="1">
    <location>
        <begin position="114"/>
        <end position="139"/>
    </location>
</feature>
<feature type="compositionally biased region" description="Basic and acidic residues" evidence="1">
    <location>
        <begin position="618"/>
        <end position="670"/>
    </location>
</feature>
<reference evidence="2 3" key="1">
    <citation type="journal article" date="2021" name="Elife">
        <title>Chloroplast acquisition without the gene transfer in kleptoplastic sea slugs, Plakobranchus ocellatus.</title>
        <authorList>
            <person name="Maeda T."/>
            <person name="Takahashi S."/>
            <person name="Yoshida T."/>
            <person name="Shimamura S."/>
            <person name="Takaki Y."/>
            <person name="Nagai Y."/>
            <person name="Toyoda A."/>
            <person name="Suzuki Y."/>
            <person name="Arimoto A."/>
            <person name="Ishii H."/>
            <person name="Satoh N."/>
            <person name="Nishiyama T."/>
            <person name="Hasebe M."/>
            <person name="Maruyama T."/>
            <person name="Minagawa J."/>
            <person name="Obokata J."/>
            <person name="Shigenobu S."/>
        </authorList>
    </citation>
    <scope>NUCLEOTIDE SEQUENCE [LARGE SCALE GENOMIC DNA]</scope>
</reference>
<feature type="compositionally biased region" description="Basic and acidic residues" evidence="1">
    <location>
        <begin position="1121"/>
        <end position="1173"/>
    </location>
</feature>
<feature type="compositionally biased region" description="Acidic residues" evidence="1">
    <location>
        <begin position="1392"/>
        <end position="1408"/>
    </location>
</feature>
<feature type="region of interest" description="Disordered" evidence="1">
    <location>
        <begin position="1"/>
        <end position="45"/>
    </location>
</feature>
<feature type="compositionally biased region" description="Low complexity" evidence="1">
    <location>
        <begin position="455"/>
        <end position="464"/>
    </location>
</feature>
<feature type="compositionally biased region" description="Basic and acidic residues" evidence="1">
    <location>
        <begin position="323"/>
        <end position="332"/>
    </location>
</feature>
<evidence type="ECO:0000313" key="3">
    <source>
        <dbReference type="Proteomes" id="UP000762676"/>
    </source>
</evidence>
<feature type="compositionally biased region" description="Gly residues" evidence="1">
    <location>
        <begin position="1307"/>
        <end position="1317"/>
    </location>
</feature>
<feature type="compositionally biased region" description="Basic and acidic residues" evidence="1">
    <location>
        <begin position="172"/>
        <end position="195"/>
    </location>
</feature>
<feature type="compositionally biased region" description="Low complexity" evidence="1">
    <location>
        <begin position="474"/>
        <end position="488"/>
    </location>
</feature>
<feature type="compositionally biased region" description="Basic and acidic residues" evidence="1">
    <location>
        <begin position="677"/>
        <end position="688"/>
    </location>
</feature>
<feature type="compositionally biased region" description="Basic and acidic residues" evidence="1">
    <location>
        <begin position="824"/>
        <end position="902"/>
    </location>
</feature>
<evidence type="ECO:0000256" key="1">
    <source>
        <dbReference type="SAM" id="MobiDB-lite"/>
    </source>
</evidence>
<feature type="non-terminal residue" evidence="2">
    <location>
        <position position="1494"/>
    </location>
</feature>
<feature type="compositionally biased region" description="Low complexity" evidence="1">
    <location>
        <begin position="394"/>
        <end position="406"/>
    </location>
</feature>
<feature type="compositionally biased region" description="Basic and acidic residues" evidence="1">
    <location>
        <begin position="240"/>
        <end position="251"/>
    </location>
</feature>
<comment type="caution">
    <text evidence="2">The sequence shown here is derived from an EMBL/GenBank/DDBJ whole genome shotgun (WGS) entry which is preliminary data.</text>
</comment>
<feature type="compositionally biased region" description="Basic and acidic residues" evidence="1">
    <location>
        <begin position="535"/>
        <end position="593"/>
    </location>
</feature>
<evidence type="ECO:0000313" key="2">
    <source>
        <dbReference type="EMBL" id="GFR78297.1"/>
    </source>
</evidence>
<feature type="compositionally biased region" description="Acidic residues" evidence="1">
    <location>
        <begin position="155"/>
        <end position="165"/>
    </location>
</feature>
<feature type="region of interest" description="Disordered" evidence="1">
    <location>
        <begin position="1373"/>
        <end position="1409"/>
    </location>
</feature>
<name>A0AAV4FY87_9GAST</name>
<feature type="compositionally biased region" description="Basic residues" evidence="1">
    <location>
        <begin position="266"/>
        <end position="276"/>
    </location>
</feature>
<dbReference type="Proteomes" id="UP000762676">
    <property type="component" value="Unassembled WGS sequence"/>
</dbReference>
<feature type="compositionally biased region" description="Basic residues" evidence="1">
    <location>
        <begin position="220"/>
        <end position="239"/>
    </location>
</feature>
<accession>A0AAV4FY87</accession>
<feature type="compositionally biased region" description="Basic and acidic residues" evidence="1">
    <location>
        <begin position="929"/>
        <end position="938"/>
    </location>
</feature>
<proteinExistence type="predicted"/>
<feature type="compositionally biased region" description="Basic and acidic residues" evidence="1">
    <location>
        <begin position="410"/>
        <end position="423"/>
    </location>
</feature>
<gene>
    <name evidence="2" type="ORF">ElyMa_003991300</name>
</gene>
<feature type="compositionally biased region" description="Basic residues" evidence="1">
    <location>
        <begin position="424"/>
        <end position="440"/>
    </location>
</feature>
<feature type="compositionally biased region" description="Low complexity" evidence="1">
    <location>
        <begin position="917"/>
        <end position="926"/>
    </location>
</feature>
<feature type="compositionally biased region" description="Basic and acidic residues" evidence="1">
    <location>
        <begin position="1035"/>
        <end position="1055"/>
    </location>
</feature>
<sequence length="1494" mass="163620">MAADDAKLKLLPRHLQRSQPAVSKSKRRVTVEDDNAADEESDRRSVFERLGPGGLQRHELVPFDKVKVLLVGKALLINTSFGMEIGTGRAGRKPELEGILKPKLDYGQGMKGRSKNEGEKSPDNLRLKFKGSKDRETKVRSQVVPLVVKKAADGGSEEDSADESDNWSIDNLEDKKERELEQKRQEIQRALKALEDGDDAPMIDVKKSDSSGSESSPERLHKKKKDKQGKKKEKKRHKKAATEKEMSLERQGKRKHGSDEEESSPHKKKKKKNKERKHVEETAPPPPPPPLMSLDVRKQPTPKSSKGEPQPHLYEPDSPTSTHRSDSPDEKAKSKKKKKKAKMQAEAVPQGKSKKLLSPLKKVLKLKKGPASVSSSKRSRSESRDSLKRKRSRSSSNSSTDSSSHSPVAKRKERDLSGDDRRERGRVKSKSLERKKRRKQPSNQQQQQHQRHSSPRQSQQQQQQQHHHHHHRSASSSSSSSSSTTSSTARGIDRRHSKGQVSRGRGAEGQLGHQQQQRHKRSRSPAVASGGAAGSRKDGRLVKRRADASAESWNRSKDRKVTGRGESPQRQHRQERPDRPDRADGGGDGPDRGRQRHRNVPPEEVKGHRNLSQPVSRHMNDSKDRSGSQLGPKDRLRRGQDPSHDRNQKDGRDRDKDDRKGRKDESRERPGAMGGQNKEREHMEDRGRRIMGASGGPGPHMGERGGRMLHRRGNSADRDRRNFGGGGDNSGRMGQFSRQDLIRGPMGGRMGHNWDDRDGRRGGGGDWDSGREMRGFGGHRDEPMGFGKRRDGGPDERMLPHPGRGGPPRSGSQDRLISRGGQGPRDEFGGPGRDRRAGSQEADNSRRDRDSSRGGRDDSRGGRGARDEGGKSRGGDRDARPGNEDVGKDRNIRERDSSRSDGPKGPVGGRRDAGGVSQSPSSSRIVSKLRGESTKEDSPSVMRGESSLAAVFDQTETTRAGSMGAGAAKKRPTKTFGGKKSPKKASEDAKNAEEKGRLRVGEKGGGLTTRGGRAAIDRSKEASQAVSKKITPSRDSLKDDAKATVKQESISKERASPASQKSADSHSKSSRRSSHSPLDGKRDAGGNAAVQDSKKSQLKSSLSPVPSPSPGGGSNATADAGRGRKKEEAKEGDSEKAKESERGNRKGRSETPSEAEVKTSPDLHERVRRKSSDSVESLPAKLDGGDIAAAMLGDGQEDGQQDVFSDWSDDDDPFNNIMDDGARKHHVEDLDHAHGFGFGMRGHSHREMRNRRGSPSVGDQAPDNLGLMHHDMDQMDHPSAGVGPGPGHHDGQGFGRSRDFHHHHQGGPAGRYFGGGSDVPPGGSQLGDSVAGGGGGATRGQAGPGRVDPSTRVDELLNKPALEKNIPDVKIVEDVQKEKPARERRRRNTGEEGYEEISSDENDLDEEGERIPKRTIVSILDIDMSSLMQIAKPSQSQSPSVSGRPAVFQRYKACSVFSQLGLSRHLLGEKLYSQVQEVCQKQLEQETAVTPGQA</sequence>
<feature type="compositionally biased region" description="Basic residues" evidence="1">
    <location>
        <begin position="333"/>
        <end position="342"/>
    </location>
</feature>